<protein>
    <submittedName>
        <fullName evidence="2">Outer membrane autotransporter barrel domain-containing protein</fullName>
    </submittedName>
</protein>
<dbReference type="STRING" id="419481.SAMN05216233_108155"/>
<dbReference type="OrthoDB" id="5760545at2"/>
<reference evidence="2 3" key="1">
    <citation type="submission" date="2016-10" db="EMBL/GenBank/DDBJ databases">
        <authorList>
            <person name="de Groot N.N."/>
        </authorList>
    </citation>
    <scope>NUCLEOTIDE SEQUENCE [LARGE SCALE GENOMIC DNA]</scope>
    <source>
        <strain evidence="2 3">AA1</strain>
    </source>
</reference>
<dbReference type="RefSeq" id="WP_092211010.1">
    <property type="nucleotide sequence ID" value="NZ_FMUX01000008.1"/>
</dbReference>
<accession>A0A1G5FMB3</accession>
<feature type="domain" description="Autotransporter" evidence="1">
    <location>
        <begin position="708"/>
        <end position="992"/>
    </location>
</feature>
<evidence type="ECO:0000313" key="2">
    <source>
        <dbReference type="EMBL" id="SCY40343.1"/>
    </source>
</evidence>
<dbReference type="Pfam" id="PF03797">
    <property type="entry name" value="Autotransporter"/>
    <property type="match status" value="1"/>
</dbReference>
<sequence>MKYKKCILLYFYIFLIVLQPIRLLADSFDASHYSRQNDLLYVLTNSLTTSVGSDIDTLFFQNATDDRFLLQRDTTPGSDAPGSLNFFGENRAYQHLVFENSGTSNTWVFAAASQDVTKALTANISTKSLTLNNTTLAFDPFVVSGLTPNPIYNYIENLILSGNGQTAVLEMNNAHLEMPSSPGTKILFGSAALISVSGTDNRINAPGAAMNRSLHELELRVNASSSLSVENSTSIKGDVGGFLTLDRGSALSISNSEVFLTHYTNEPQLQSTIEAAAIEISGLFGNDPASLILTDPRITNSTITLSNNNRFFSTRRTGSAGYNSGVFSFYGDNTIHMAPGAQLLGRSNANDEDVAFFEFSNGKTVILGSGPLLPKVRALEMKLSNATLEYVNVDADDDLLLLELKNSSIFNAVSGGRDFKQLRFLTVEDSTLTGESFYSQSAILKAHFSNATIGVSNSSRTSGSSFFLSGIDGFDPTAKATVTFSGNNTILSRIDPSGKDIGIDQGIVTGIKIYSDQVYFTRHLPYTDDISSVMGLPNVTVELDSFAPGLTAHDYAVGGENGDGVYDVLIFNKDNTATTDATADSDVVSVRFSGAMPALLSASQVASPAADKKVSYKVAVLPPSALVAHPGVTSSNQQAASGLLINAVNSCNTALSQHMYQLTNDQVSNHLDSIHPEPYSSYMTVSLEYTDTILNAVGSRNRLNDFNDLKTRRGFWAVGDFIDGDVDGSNDLGNFSYDIYHVTVGQDFLTSDSAGFGGYLGWGTQKMDEHDRSIQTTDGQSYDLGLYLDKVIDTWILKSIIGYSYGDHESERYATLGNHNEKLTGDFHSHSVYTGVSGLFKIYGNSLLTLSSEVGLKYVYYRQNSFEESGDSDLRLKLNSADAQAIVSTVGLNMRFRSVLNSNRLYPLAFFRYEHDFYANANNEHDIEASLAAHPDYKETFTGQSRGENAFTVGIGLGSDLTSTFQINGGLLYTDDSHGDEWVANAGLNYYW</sequence>
<name>A0A1G5FMB3_9BACT</name>
<dbReference type="GO" id="GO:0019867">
    <property type="term" value="C:outer membrane"/>
    <property type="evidence" value="ECO:0007669"/>
    <property type="project" value="InterPro"/>
</dbReference>
<dbReference type="InterPro" id="IPR036709">
    <property type="entry name" value="Autotransporte_beta_dom_sf"/>
</dbReference>
<organism evidence="2 3">
    <name type="scientific">Desulfoluna spongiiphila</name>
    <dbReference type="NCBI Taxonomy" id="419481"/>
    <lineage>
        <taxon>Bacteria</taxon>
        <taxon>Pseudomonadati</taxon>
        <taxon>Thermodesulfobacteriota</taxon>
        <taxon>Desulfobacteria</taxon>
        <taxon>Desulfobacterales</taxon>
        <taxon>Desulfolunaceae</taxon>
        <taxon>Desulfoluna</taxon>
    </lineage>
</organism>
<dbReference type="SMART" id="SM00869">
    <property type="entry name" value="Autotransporter"/>
    <property type="match status" value="1"/>
</dbReference>
<keyword evidence="3" id="KW-1185">Reference proteome</keyword>
<evidence type="ECO:0000313" key="3">
    <source>
        <dbReference type="Proteomes" id="UP000198870"/>
    </source>
</evidence>
<dbReference type="SUPFAM" id="SSF103515">
    <property type="entry name" value="Autotransporter"/>
    <property type="match status" value="1"/>
</dbReference>
<dbReference type="AlphaFoldDB" id="A0A1G5FMB3"/>
<evidence type="ECO:0000259" key="1">
    <source>
        <dbReference type="PROSITE" id="PS51208"/>
    </source>
</evidence>
<dbReference type="InterPro" id="IPR005546">
    <property type="entry name" value="Autotransporte_beta"/>
</dbReference>
<dbReference type="Gene3D" id="2.40.128.130">
    <property type="entry name" value="Autotransporter beta-domain"/>
    <property type="match status" value="1"/>
</dbReference>
<gene>
    <name evidence="2" type="ORF">SAMN05216233_108155</name>
</gene>
<proteinExistence type="predicted"/>
<dbReference type="Proteomes" id="UP000198870">
    <property type="component" value="Unassembled WGS sequence"/>
</dbReference>
<dbReference type="PROSITE" id="PS51208">
    <property type="entry name" value="AUTOTRANSPORTER"/>
    <property type="match status" value="1"/>
</dbReference>
<dbReference type="NCBIfam" id="TIGR01414">
    <property type="entry name" value="autotrans_barl"/>
    <property type="match status" value="1"/>
</dbReference>
<dbReference type="InterPro" id="IPR006315">
    <property type="entry name" value="OM_autotransptr_brl_dom"/>
</dbReference>
<dbReference type="EMBL" id="FMUX01000008">
    <property type="protein sequence ID" value="SCY40343.1"/>
    <property type="molecule type" value="Genomic_DNA"/>
</dbReference>